<evidence type="ECO:0000256" key="1">
    <source>
        <dbReference type="SAM" id="MobiDB-lite"/>
    </source>
</evidence>
<dbReference type="EMBL" id="FOMX01000005">
    <property type="protein sequence ID" value="SFD85698.1"/>
    <property type="molecule type" value="Genomic_DNA"/>
</dbReference>
<dbReference type="AlphaFoldDB" id="A0A1I1VUG2"/>
<feature type="compositionally biased region" description="Basic residues" evidence="1">
    <location>
        <begin position="199"/>
        <end position="212"/>
    </location>
</feature>
<feature type="compositionally biased region" description="Basic and acidic residues" evidence="1">
    <location>
        <begin position="177"/>
        <end position="189"/>
    </location>
</feature>
<evidence type="ECO:0000313" key="3">
    <source>
        <dbReference type="Proteomes" id="UP000199400"/>
    </source>
</evidence>
<accession>A0A1I1VUG2</accession>
<feature type="region of interest" description="Disordered" evidence="1">
    <location>
        <begin position="46"/>
        <end position="80"/>
    </location>
</feature>
<sequence length="251" mass="27199">MSAADAGVRTAPRVRGRARAPALADAPRHARRRFARAARDMFFTTGRKGHPSAHASGLAVAGPSGPRRAGPTRSASPAPRIAVRTSLVALVRERRPPCASLLAAADGRPVRRIAVRPSSRSCASDLRRARHSAQPPTVVPCGASPSDLRRARARATSGVRVAPCGRPTVGRAAHRRPTLDRRARDDAGAHRSSPVDLRRRTRDRRLPIRRSHDRRDVAANLSRTRDLACESTTQTGSITRQWPLRCAPAHF</sequence>
<organism evidence="2 3">
    <name type="scientific">Nannocystis exedens</name>
    <dbReference type="NCBI Taxonomy" id="54"/>
    <lineage>
        <taxon>Bacteria</taxon>
        <taxon>Pseudomonadati</taxon>
        <taxon>Myxococcota</taxon>
        <taxon>Polyangia</taxon>
        <taxon>Nannocystales</taxon>
        <taxon>Nannocystaceae</taxon>
        <taxon>Nannocystis</taxon>
    </lineage>
</organism>
<dbReference type="Proteomes" id="UP000199400">
    <property type="component" value="Unassembled WGS sequence"/>
</dbReference>
<name>A0A1I1VUG2_9BACT</name>
<dbReference type="STRING" id="54.SAMN02745121_01900"/>
<proteinExistence type="predicted"/>
<gene>
    <name evidence="2" type="ORF">SAMN02745121_01900</name>
</gene>
<feature type="region of interest" description="Disordered" evidence="1">
    <location>
        <begin position="164"/>
        <end position="219"/>
    </location>
</feature>
<feature type="compositionally biased region" description="Low complexity" evidence="1">
    <location>
        <begin position="1"/>
        <end position="11"/>
    </location>
</feature>
<protein>
    <submittedName>
        <fullName evidence="2">Uncharacterized protein</fullName>
    </submittedName>
</protein>
<feature type="region of interest" description="Disordered" evidence="1">
    <location>
        <begin position="126"/>
        <end position="146"/>
    </location>
</feature>
<reference evidence="3" key="1">
    <citation type="submission" date="2016-10" db="EMBL/GenBank/DDBJ databases">
        <authorList>
            <person name="Varghese N."/>
            <person name="Submissions S."/>
        </authorList>
    </citation>
    <scope>NUCLEOTIDE SEQUENCE [LARGE SCALE GENOMIC DNA]</scope>
    <source>
        <strain evidence="3">ATCC 25963</strain>
    </source>
</reference>
<feature type="region of interest" description="Disordered" evidence="1">
    <location>
        <begin position="1"/>
        <end position="30"/>
    </location>
</feature>
<evidence type="ECO:0000313" key="2">
    <source>
        <dbReference type="EMBL" id="SFD85698.1"/>
    </source>
</evidence>
<keyword evidence="3" id="KW-1185">Reference proteome</keyword>